<evidence type="ECO:0000256" key="10">
    <source>
        <dbReference type="ARBA" id="ARBA00023065"/>
    </source>
</evidence>
<evidence type="ECO:0000256" key="7">
    <source>
        <dbReference type="ARBA" id="ARBA00022882"/>
    </source>
</evidence>
<dbReference type="PROSITE" id="PS50297">
    <property type="entry name" value="ANK_REP_REGION"/>
    <property type="match status" value="2"/>
</dbReference>
<dbReference type="Pfam" id="PF11834">
    <property type="entry name" value="KHA"/>
    <property type="match status" value="1"/>
</dbReference>
<evidence type="ECO:0000256" key="14">
    <source>
        <dbReference type="RuleBase" id="RU369015"/>
    </source>
</evidence>
<evidence type="ECO:0000256" key="12">
    <source>
        <dbReference type="ARBA" id="ARBA00023303"/>
    </source>
</evidence>
<evidence type="ECO:0000256" key="5">
    <source>
        <dbReference type="ARBA" id="ARBA00022692"/>
    </source>
</evidence>
<dbReference type="FunFam" id="2.60.120.10:FF:000074">
    <property type="entry name" value="Potassium channel KAT2"/>
    <property type="match status" value="1"/>
</dbReference>
<dbReference type="AlphaFoldDB" id="A0A5B6Z187"/>
<evidence type="ECO:0000259" key="17">
    <source>
        <dbReference type="PROSITE" id="PS51490"/>
    </source>
</evidence>
<dbReference type="PANTHER" id="PTHR45743">
    <property type="entry name" value="POTASSIUM CHANNEL AKT1"/>
    <property type="match status" value="1"/>
</dbReference>
<comment type="domain">
    <text evidence="14">The KHA domain (rich in hydrophobic and acidic residues) present in the C-terminal part is likely to be important for tetramerization.</text>
</comment>
<evidence type="ECO:0000313" key="18">
    <source>
        <dbReference type="EMBL" id="MPA37266.1"/>
    </source>
</evidence>
<comment type="subcellular location">
    <subcellularLocation>
        <location evidence="1 14">Membrane</location>
        <topology evidence="1 14">Multi-pass membrane protein</topology>
    </subcellularLocation>
</comment>
<keyword evidence="13" id="KW-0040">ANK repeat</keyword>
<dbReference type="InterPro" id="IPR014710">
    <property type="entry name" value="RmlC-like_jellyroll"/>
</dbReference>
<feature type="domain" description="Cyclic nucleotide-binding" evidence="16">
    <location>
        <begin position="405"/>
        <end position="524"/>
    </location>
</feature>
<feature type="transmembrane region" description="Helical" evidence="14">
    <location>
        <begin position="222"/>
        <end position="247"/>
    </location>
</feature>
<dbReference type="SMART" id="SM00100">
    <property type="entry name" value="cNMP"/>
    <property type="match status" value="1"/>
</dbReference>
<dbReference type="InterPro" id="IPR002110">
    <property type="entry name" value="Ankyrin_rpt"/>
</dbReference>
<keyword evidence="3 14" id="KW-0813">Transport</keyword>
<dbReference type="Gene3D" id="1.25.40.20">
    <property type="entry name" value="Ankyrin repeat-containing domain"/>
    <property type="match status" value="1"/>
</dbReference>
<dbReference type="PRINTS" id="PR01415">
    <property type="entry name" value="ANKYRIN"/>
</dbReference>
<evidence type="ECO:0000256" key="11">
    <source>
        <dbReference type="ARBA" id="ARBA00023136"/>
    </source>
</evidence>
<comment type="caution">
    <text evidence="14">Lacks conserved residue(s) required for the propagation of feature annotation.</text>
</comment>
<gene>
    <name evidence="18" type="ORF">Din_006707</name>
</gene>
<evidence type="ECO:0000256" key="13">
    <source>
        <dbReference type="PROSITE-ProRule" id="PRU00023"/>
    </source>
</evidence>
<evidence type="ECO:0000256" key="8">
    <source>
        <dbReference type="ARBA" id="ARBA00022958"/>
    </source>
</evidence>
<evidence type="ECO:0000256" key="9">
    <source>
        <dbReference type="ARBA" id="ARBA00022989"/>
    </source>
</evidence>
<evidence type="ECO:0000256" key="1">
    <source>
        <dbReference type="ARBA" id="ARBA00004141"/>
    </source>
</evidence>
<dbReference type="InterPro" id="IPR000595">
    <property type="entry name" value="cNMP-bd_dom"/>
</dbReference>
<keyword evidence="9 14" id="KW-1133">Transmembrane helix</keyword>
<dbReference type="Pfam" id="PF00520">
    <property type="entry name" value="Ion_trans"/>
    <property type="match status" value="1"/>
</dbReference>
<name>A0A5B6Z187_DAVIN</name>
<dbReference type="PANTHER" id="PTHR45743:SF21">
    <property type="entry name" value="POTASSIUM CHANNEL AKT2_3"/>
    <property type="match status" value="1"/>
</dbReference>
<dbReference type="GO" id="GO:0034702">
    <property type="term" value="C:monoatomic ion channel complex"/>
    <property type="evidence" value="ECO:0007669"/>
    <property type="project" value="UniProtKB-KW"/>
</dbReference>
<dbReference type="SUPFAM" id="SSF81324">
    <property type="entry name" value="Voltage-gated potassium channels"/>
    <property type="match status" value="1"/>
</dbReference>
<keyword evidence="7 14" id="KW-0851">Voltage-gated channel</keyword>
<dbReference type="InterPro" id="IPR003938">
    <property type="entry name" value="K_chnl_volt-dep_EAG/ELK/ERG"/>
</dbReference>
<comment type="subunit">
    <text evidence="14">The potassium channel is composed of a homo- or heterotetrameric complex of pore-forming subunits.</text>
</comment>
<keyword evidence="12 14" id="KW-0407">Ion channel</keyword>
<organism evidence="18">
    <name type="scientific">Davidia involucrata</name>
    <name type="common">Dove tree</name>
    <dbReference type="NCBI Taxonomy" id="16924"/>
    <lineage>
        <taxon>Eukaryota</taxon>
        <taxon>Viridiplantae</taxon>
        <taxon>Streptophyta</taxon>
        <taxon>Embryophyta</taxon>
        <taxon>Tracheophyta</taxon>
        <taxon>Spermatophyta</taxon>
        <taxon>Magnoliopsida</taxon>
        <taxon>eudicotyledons</taxon>
        <taxon>Gunneridae</taxon>
        <taxon>Pentapetalae</taxon>
        <taxon>asterids</taxon>
        <taxon>Cornales</taxon>
        <taxon>Nyssaceae</taxon>
        <taxon>Davidia</taxon>
    </lineage>
</organism>
<dbReference type="PROSITE" id="PS50088">
    <property type="entry name" value="ANK_REPEAT"/>
    <property type="match status" value="2"/>
</dbReference>
<dbReference type="Gene3D" id="2.60.120.10">
    <property type="entry name" value="Jelly Rolls"/>
    <property type="match status" value="1"/>
</dbReference>
<comment type="function">
    <text evidence="14">Potassium channel.</text>
</comment>
<dbReference type="InterPro" id="IPR045319">
    <property type="entry name" value="KAT/AKT"/>
</dbReference>
<keyword evidence="11 14" id="KW-0472">Membrane</keyword>
<dbReference type="PRINTS" id="PR01463">
    <property type="entry name" value="EAGCHANLFMLY"/>
</dbReference>
<dbReference type="InterPro" id="IPR005821">
    <property type="entry name" value="Ion_trans_dom"/>
</dbReference>
<keyword evidence="5 14" id="KW-0812">Transmembrane</keyword>
<dbReference type="Pfam" id="PF00027">
    <property type="entry name" value="cNMP_binding"/>
    <property type="match status" value="1"/>
</dbReference>
<evidence type="ECO:0000256" key="15">
    <source>
        <dbReference type="SAM" id="MobiDB-lite"/>
    </source>
</evidence>
<feature type="transmembrane region" description="Helical" evidence="14">
    <location>
        <begin position="85"/>
        <end position="105"/>
    </location>
</feature>
<dbReference type="EMBL" id="GHES01006707">
    <property type="protein sequence ID" value="MPA37266.1"/>
    <property type="molecule type" value="Transcribed_RNA"/>
</dbReference>
<feature type="repeat" description="ANK" evidence="13">
    <location>
        <begin position="581"/>
        <end position="613"/>
    </location>
</feature>
<feature type="region of interest" description="Disordered" evidence="15">
    <location>
        <begin position="19"/>
        <end position="46"/>
    </location>
</feature>
<dbReference type="InterPro" id="IPR018490">
    <property type="entry name" value="cNMP-bd_dom_sf"/>
</dbReference>
<dbReference type="PROSITE" id="PS50042">
    <property type="entry name" value="CNMP_BINDING_3"/>
    <property type="match status" value="1"/>
</dbReference>
<dbReference type="CDD" id="cd00038">
    <property type="entry name" value="CAP_ED"/>
    <property type="match status" value="1"/>
</dbReference>
<feature type="transmembrane region" description="Helical" evidence="14">
    <location>
        <begin position="125"/>
        <end position="144"/>
    </location>
</feature>
<comment type="similarity">
    <text evidence="2 14">Belongs to the potassium channel family. Plant (TC 1.A.1.4) subfamily.</text>
</comment>
<feature type="transmembrane region" description="Helical" evidence="14">
    <location>
        <begin position="272"/>
        <end position="291"/>
    </location>
</feature>
<dbReference type="InterPro" id="IPR021789">
    <property type="entry name" value="KHA_dom"/>
</dbReference>
<feature type="transmembrane region" description="Helical" evidence="14">
    <location>
        <begin position="303"/>
        <end position="321"/>
    </location>
</feature>
<comment type="domain">
    <text evidence="14">The segment S4 is probably the voltage-sensor and is characterized by a series of positively charged amino acids. The pore-forming region H5 is enclosed by the transmembrane segments S5 and S6 in the Shaker-type (1P/6TM) and contains the GYGD signature motif which seems to be involved in potassium selectivity.</text>
</comment>
<dbReference type="SUPFAM" id="SSF48403">
    <property type="entry name" value="Ankyrin repeat"/>
    <property type="match status" value="1"/>
</dbReference>
<keyword evidence="8 14" id="KW-0630">Potassium</keyword>
<dbReference type="SMART" id="SM00248">
    <property type="entry name" value="ANK"/>
    <property type="match status" value="5"/>
</dbReference>
<dbReference type="FunFam" id="1.10.287.70:FF:000123">
    <property type="entry name" value="Potassium channel KAT3"/>
    <property type="match status" value="1"/>
</dbReference>
<dbReference type="Gene3D" id="1.10.287.70">
    <property type="match status" value="1"/>
</dbReference>
<keyword evidence="6 14" id="KW-0631">Potassium channel</keyword>
<protein>
    <recommendedName>
        <fullName evidence="14">Potassium channel</fullName>
    </recommendedName>
</protein>
<reference evidence="18" key="1">
    <citation type="submission" date="2019-08" db="EMBL/GenBank/DDBJ databases">
        <title>Reference gene set and small RNA set construction with multiple tissues from Davidia involucrata Baill.</title>
        <authorList>
            <person name="Yang H."/>
            <person name="Zhou C."/>
            <person name="Li G."/>
            <person name="Wang J."/>
            <person name="Gao P."/>
            <person name="Wang M."/>
            <person name="Wang R."/>
            <person name="Zhao Y."/>
        </authorList>
    </citation>
    <scope>NUCLEOTIDE SEQUENCE</scope>
    <source>
        <tissue evidence="18">Mixed with DoveR01_LX</tissue>
    </source>
</reference>
<feature type="domain" description="KHA" evidence="17">
    <location>
        <begin position="765"/>
        <end position="844"/>
    </location>
</feature>
<evidence type="ECO:0000256" key="6">
    <source>
        <dbReference type="ARBA" id="ARBA00022826"/>
    </source>
</evidence>
<keyword evidence="10 14" id="KW-0406">Ion transport</keyword>
<dbReference type="PROSITE" id="PS51490">
    <property type="entry name" value="KHA"/>
    <property type="match status" value="1"/>
</dbReference>
<evidence type="ECO:0000256" key="3">
    <source>
        <dbReference type="ARBA" id="ARBA00022448"/>
    </source>
</evidence>
<dbReference type="GO" id="GO:0005249">
    <property type="term" value="F:voltage-gated potassium channel activity"/>
    <property type="evidence" value="ECO:0007669"/>
    <property type="project" value="UniProtKB-UniRule"/>
</dbReference>
<accession>A0A5B6Z187</accession>
<evidence type="ECO:0000259" key="16">
    <source>
        <dbReference type="PROSITE" id="PS50042"/>
    </source>
</evidence>
<dbReference type="InterPro" id="IPR036770">
    <property type="entry name" value="Ankyrin_rpt-contain_sf"/>
</dbReference>
<keyword evidence="4 14" id="KW-0633">Potassium transport</keyword>
<proteinExistence type="inferred from homology"/>
<feature type="repeat" description="ANK" evidence="13">
    <location>
        <begin position="678"/>
        <end position="710"/>
    </location>
</feature>
<evidence type="ECO:0000256" key="4">
    <source>
        <dbReference type="ARBA" id="ARBA00022538"/>
    </source>
</evidence>
<sequence length="844" mass="96290">MEMKSSAYSVYLASDMKKGSGLKRQHGHGQLSENRHHDEESTSESDLSLRKLSKLILPPLGASSFNDQNQIQSKGRIISPMDSRYRYWETLMVLLVGYTLWVYPFEVAFLNSSPERQLYISDNTINLFFGVDIVLTFFVAYIDPRTQLLVRDSRKIAIRYLSTWFLMDMASTIPFEAVAFLFTGKHQVGLSYSLLGLLRFWRLRRVKQFFTRLEKDIRFSYFWVRCGRLLSVTLFLVHCAGCLYYLLADRYPHQGRTWIGAVIPNFRETSLWIRYISALYWSITTMTTVGYGDLHAVNTMEMIFIIFYMLFNLGLTAYLIGNMTNLVVEGTRRTMEFRNSIEAASNFVCRNHLPPRLKEQILAYMCLRFKAESLNQQQLIEQLPRTICKSIRQHLFLPTVEKVYLFKGVSKEILLLLVADTKAEYIPPREDVILQNEAPDDVYIIVSGEVEMIDCETEKERVVGTFKSGDMFGEVGALCCRPQSFNYRTKTLSQLLRLKTNALTEAMQTKQEDNVTMFKNFLQHHRKLKDLSIGDLLLEGGEGDGDSNLSINLLTVASIGNAAFLDELLKAGLDPDIGDSKGRTPLHIAAFKGHEDCVLVLIKHACSIHLRDIDGNTALWDAIIAKHHSIFRILYHCAAMSDPYIAGDLLCTAAKRNDLMVMKELLKHGLHVDSKDHHGLTAIQITMEENHIDMVKLLVMNGADVSDSNKHKFSSVNLNEMLQKREVGHRINVPDSTPEEVLFRRHEGEQECNWGGSKQETCYPRVSIYRGHPVVRRDTHCTEAGRLISLPNSLEELKSIAGEKFGFDARNALVIDEEGAEIDSIEVIRDNDKLFIVEDPNSLM</sequence>
<evidence type="ECO:0000256" key="2">
    <source>
        <dbReference type="ARBA" id="ARBA00007929"/>
    </source>
</evidence>
<dbReference type="SUPFAM" id="SSF51206">
    <property type="entry name" value="cAMP-binding domain-like"/>
    <property type="match status" value="1"/>
</dbReference>
<dbReference type="Pfam" id="PF12796">
    <property type="entry name" value="Ank_2"/>
    <property type="match status" value="2"/>
</dbReference>